<dbReference type="EMBL" id="CP140154">
    <property type="protein sequence ID" value="WQG92974.1"/>
    <property type="molecule type" value="Genomic_DNA"/>
</dbReference>
<dbReference type="OrthoDB" id="9801814at2"/>
<dbReference type="RefSeq" id="WP_072360215.1">
    <property type="nucleotide sequence ID" value="NZ_CBHWAX010000005.1"/>
</dbReference>
<feature type="domain" description="Multidrug resistance protein MdtA-like alpha-helical hairpin" evidence="4">
    <location>
        <begin position="102"/>
        <end position="169"/>
    </location>
</feature>
<dbReference type="Pfam" id="PF25967">
    <property type="entry name" value="RND-MFP_C"/>
    <property type="match status" value="1"/>
</dbReference>
<dbReference type="GO" id="GO:0030313">
    <property type="term" value="C:cell envelope"/>
    <property type="evidence" value="ECO:0007669"/>
    <property type="project" value="UniProtKB-SubCell"/>
</dbReference>
<feature type="domain" description="Multidrug resistance protein MdtA-like beta-barrel" evidence="6">
    <location>
        <begin position="229"/>
        <end position="293"/>
    </location>
</feature>
<evidence type="ECO:0000313" key="10">
    <source>
        <dbReference type="Proteomes" id="UP000183788"/>
    </source>
</evidence>
<dbReference type="Pfam" id="PF25876">
    <property type="entry name" value="HH_MFP_RND"/>
    <property type="match status" value="1"/>
</dbReference>
<dbReference type="Pfam" id="PF25944">
    <property type="entry name" value="Beta-barrel_RND"/>
    <property type="match status" value="1"/>
</dbReference>
<reference evidence="8 10" key="1">
    <citation type="submission" date="2016-11" db="EMBL/GenBank/DDBJ databases">
        <authorList>
            <person name="Jaros S."/>
            <person name="Januszkiewicz K."/>
            <person name="Wedrychowicz H."/>
        </authorList>
    </citation>
    <scope>NUCLEOTIDE SEQUENCE [LARGE SCALE GENOMIC DNA]</scope>
    <source>
        <strain evidence="8 10">DSM 784</strain>
    </source>
</reference>
<dbReference type="GO" id="GO:0022857">
    <property type="term" value="F:transmembrane transporter activity"/>
    <property type="evidence" value="ECO:0007669"/>
    <property type="project" value="InterPro"/>
</dbReference>
<dbReference type="SUPFAM" id="SSF111369">
    <property type="entry name" value="HlyD-like secretion proteins"/>
    <property type="match status" value="1"/>
</dbReference>
<dbReference type="Gene3D" id="2.40.50.100">
    <property type="match status" value="1"/>
</dbReference>
<dbReference type="Proteomes" id="UP000183788">
    <property type="component" value="Unassembled WGS sequence"/>
</dbReference>
<keyword evidence="3" id="KW-0175">Coiled coil</keyword>
<accession>A0A1K1PZF7</accession>
<evidence type="ECO:0000313" key="11">
    <source>
        <dbReference type="Proteomes" id="UP001326715"/>
    </source>
</evidence>
<dbReference type="PANTHER" id="PTHR30158:SF23">
    <property type="entry name" value="MULTIDRUG RESISTANCE PROTEIN MEXA"/>
    <property type="match status" value="1"/>
</dbReference>
<feature type="domain" description="Multidrug resistance protein MdtA-like barrel-sandwich hybrid" evidence="5">
    <location>
        <begin position="60"/>
        <end position="200"/>
    </location>
</feature>
<evidence type="ECO:0000256" key="1">
    <source>
        <dbReference type="ARBA" id="ARBA00004196"/>
    </source>
</evidence>
<evidence type="ECO:0000256" key="3">
    <source>
        <dbReference type="SAM" id="Coils"/>
    </source>
</evidence>
<evidence type="ECO:0000259" key="5">
    <source>
        <dbReference type="Pfam" id="PF25917"/>
    </source>
</evidence>
<dbReference type="EMBL" id="FPIZ01000006">
    <property type="protein sequence ID" value="SFW53008.1"/>
    <property type="molecule type" value="Genomic_DNA"/>
</dbReference>
<comment type="subcellular location">
    <subcellularLocation>
        <location evidence="1">Cell envelope</location>
    </subcellularLocation>
</comment>
<dbReference type="InterPro" id="IPR058625">
    <property type="entry name" value="MdtA-like_BSH"/>
</dbReference>
<dbReference type="Gene3D" id="2.40.30.170">
    <property type="match status" value="1"/>
</dbReference>
<gene>
    <name evidence="8" type="ORF">SAMN05661012_02401</name>
    <name evidence="9" type="ORF">SR876_15745</name>
</gene>
<dbReference type="GO" id="GO:0005886">
    <property type="term" value="C:plasma membrane"/>
    <property type="evidence" value="ECO:0007669"/>
    <property type="project" value="TreeGrafter"/>
</dbReference>
<dbReference type="GO" id="GO:0046677">
    <property type="term" value="P:response to antibiotic"/>
    <property type="evidence" value="ECO:0007669"/>
    <property type="project" value="TreeGrafter"/>
</dbReference>
<dbReference type="STRING" id="1004.SAMN05661012_02401"/>
<sequence>MPKMYLPVAGAALLLLSCGNNKKGGQDQANGAKDYAVISLAPIKATIHYDYPATIQGQQVIEIRPKIDGYVKEIYVNEGANVKKGQLLFTINNPEYEQNVVTARAAIKSAVADVNAAQMDVNKVRPLVEKDIVSKYQLESAQYTLEAKQAALAQAQATLANAQTNLGYTIIKAPADGVIGTIPYKIGALVSSTSTEALTTLSNIGNVYAYFSLNEKQLLDFSEEMPGNTLEEKVKHLPEVTMVLANGSEYSLKGKIETASGLIATATGTAQFKASFPNPMGLIKSGASAIIRIPRSEDSALVIPQGATYELQDKRFAYIVTKDNYTISQAIKTTANDNGQFFIVKSGLKAGDKVVLEGASTLRDSTLIKPRTVSADSLYQKID</sequence>
<evidence type="ECO:0000259" key="4">
    <source>
        <dbReference type="Pfam" id="PF25876"/>
    </source>
</evidence>
<dbReference type="PANTHER" id="PTHR30158">
    <property type="entry name" value="ACRA/E-RELATED COMPONENT OF DRUG EFFLUX TRANSPORTER"/>
    <property type="match status" value="1"/>
</dbReference>
<keyword evidence="11" id="KW-1185">Reference proteome</keyword>
<name>A0A1K1PZF7_9BACT</name>
<evidence type="ECO:0000259" key="7">
    <source>
        <dbReference type="Pfam" id="PF25967"/>
    </source>
</evidence>
<feature type="coiled-coil region" evidence="3">
    <location>
        <begin position="138"/>
        <end position="165"/>
    </location>
</feature>
<dbReference type="InterPro" id="IPR006143">
    <property type="entry name" value="RND_pump_MFP"/>
</dbReference>
<evidence type="ECO:0000313" key="8">
    <source>
        <dbReference type="EMBL" id="SFW53008.1"/>
    </source>
</evidence>
<dbReference type="AlphaFoldDB" id="A0A1K1PZF7"/>
<dbReference type="PROSITE" id="PS51257">
    <property type="entry name" value="PROKAR_LIPOPROTEIN"/>
    <property type="match status" value="1"/>
</dbReference>
<dbReference type="Pfam" id="PF25917">
    <property type="entry name" value="BSH_RND"/>
    <property type="match status" value="1"/>
</dbReference>
<dbReference type="InterPro" id="IPR058627">
    <property type="entry name" value="MdtA-like_C"/>
</dbReference>
<protein>
    <submittedName>
        <fullName evidence="9">Efflux RND transporter periplasmic adaptor subunit</fullName>
    </submittedName>
    <submittedName>
        <fullName evidence="8">Membrane fusion protein, multidrug efflux system</fullName>
    </submittedName>
</protein>
<dbReference type="NCBIfam" id="TIGR01730">
    <property type="entry name" value="RND_mfp"/>
    <property type="match status" value="1"/>
</dbReference>
<feature type="domain" description="Multidrug resistance protein MdtA-like C-terminal permuted SH3" evidence="7">
    <location>
        <begin position="300"/>
        <end position="359"/>
    </location>
</feature>
<dbReference type="Proteomes" id="UP001326715">
    <property type="component" value="Chromosome"/>
</dbReference>
<evidence type="ECO:0000259" key="6">
    <source>
        <dbReference type="Pfam" id="PF25944"/>
    </source>
</evidence>
<evidence type="ECO:0000313" key="9">
    <source>
        <dbReference type="EMBL" id="WQG92974.1"/>
    </source>
</evidence>
<dbReference type="Gene3D" id="1.10.287.470">
    <property type="entry name" value="Helix hairpin bin"/>
    <property type="match status" value="1"/>
</dbReference>
<dbReference type="InterPro" id="IPR058626">
    <property type="entry name" value="MdtA-like_b-barrel"/>
</dbReference>
<proteinExistence type="inferred from homology"/>
<organism evidence="8 10">
    <name type="scientific">Chitinophaga sancti</name>
    <dbReference type="NCBI Taxonomy" id="1004"/>
    <lineage>
        <taxon>Bacteria</taxon>
        <taxon>Pseudomonadati</taxon>
        <taxon>Bacteroidota</taxon>
        <taxon>Chitinophagia</taxon>
        <taxon>Chitinophagales</taxon>
        <taxon>Chitinophagaceae</taxon>
        <taxon>Chitinophaga</taxon>
    </lineage>
</organism>
<dbReference type="Gene3D" id="2.40.420.20">
    <property type="match status" value="1"/>
</dbReference>
<reference evidence="9 11" key="2">
    <citation type="submission" date="2023-11" db="EMBL/GenBank/DDBJ databases">
        <title>MicrobeMod: A computational toolkit for identifying prokaryotic methylation and restriction-modification with nanopore sequencing.</title>
        <authorList>
            <person name="Crits-Christoph A."/>
            <person name="Kang S.C."/>
            <person name="Lee H."/>
            <person name="Ostrov N."/>
        </authorList>
    </citation>
    <scope>NUCLEOTIDE SEQUENCE [LARGE SCALE GENOMIC DNA]</scope>
    <source>
        <strain evidence="9 11">ATCC 23090</strain>
    </source>
</reference>
<evidence type="ECO:0000256" key="2">
    <source>
        <dbReference type="ARBA" id="ARBA00009477"/>
    </source>
</evidence>
<comment type="similarity">
    <text evidence="2">Belongs to the membrane fusion protein (MFP) (TC 8.A.1) family.</text>
</comment>
<dbReference type="InterPro" id="IPR058624">
    <property type="entry name" value="MdtA-like_HH"/>
</dbReference>